<dbReference type="RefSeq" id="WP_349053592.1">
    <property type="nucleotide sequence ID" value="NZ_JBBNPS010000004.1"/>
</dbReference>
<evidence type="ECO:0000256" key="3">
    <source>
        <dbReference type="ARBA" id="ARBA00022962"/>
    </source>
</evidence>
<evidence type="ECO:0000256" key="1">
    <source>
        <dbReference type="ARBA" id="ARBA00004953"/>
    </source>
</evidence>
<dbReference type="Pfam" id="PF01656">
    <property type="entry name" value="CbiA"/>
    <property type="match status" value="1"/>
</dbReference>
<proteinExistence type="inferred from homology"/>
<dbReference type="NCBIfam" id="NF001989">
    <property type="entry name" value="PRK00784.1"/>
    <property type="match status" value="1"/>
</dbReference>
<evidence type="ECO:0000313" key="7">
    <source>
        <dbReference type="EMBL" id="MEQ3353204.1"/>
    </source>
</evidence>
<dbReference type="PANTHER" id="PTHR21343:SF1">
    <property type="entry name" value="COBYRIC ACID SYNTHASE"/>
    <property type="match status" value="1"/>
</dbReference>
<feature type="domain" description="CobB/CobQ-like glutamine amidotransferase" evidence="6">
    <location>
        <begin position="249"/>
        <end position="434"/>
    </location>
</feature>
<evidence type="ECO:0000256" key="2">
    <source>
        <dbReference type="ARBA" id="ARBA00022573"/>
    </source>
</evidence>
<evidence type="ECO:0000259" key="5">
    <source>
        <dbReference type="Pfam" id="PF01656"/>
    </source>
</evidence>
<dbReference type="Gene3D" id="3.40.50.300">
    <property type="entry name" value="P-loop containing nucleotide triphosphate hydrolases"/>
    <property type="match status" value="1"/>
</dbReference>
<evidence type="ECO:0000256" key="4">
    <source>
        <dbReference type="HAMAP-Rule" id="MF_00028"/>
    </source>
</evidence>
<dbReference type="CDD" id="cd01750">
    <property type="entry name" value="GATase1_CobQ"/>
    <property type="match status" value="1"/>
</dbReference>
<protein>
    <recommendedName>
        <fullName evidence="4">Cobyric acid synthase</fullName>
    </recommendedName>
</protein>
<gene>
    <name evidence="4" type="primary">cobQ</name>
    <name evidence="7" type="ORF">AAA081_02655</name>
</gene>
<name>A0ABV1J4U2_9FIRM</name>
<feature type="active site" description="Nucleophile" evidence="4">
    <location>
        <position position="328"/>
    </location>
</feature>
<feature type="domain" description="CobQ/CobB/MinD/ParA nucleotide binding" evidence="5">
    <location>
        <begin position="4"/>
        <end position="227"/>
    </location>
</feature>
<keyword evidence="8" id="KW-1185">Reference proteome</keyword>
<sequence>MAGLMVLGTASNAGKSAMVAALLRIYANRGYRVAPFKAQNMALNSGITDDGSEIGRAQIVQAEAARIPADVRMNPILLKPTAPGVSQVIVGGRVYKNLETRAYYAEKKKLFSKALAAYESLADEFDFVLCEGAGSASEINLKSVDMVNMGFAKAADIPAILIADIDRGGMFASVVGTWELFDDDERGRLKGIVVNRFRGDVSILEPGLKILEERTGVPVLGVVPYADVRLEAEDSLAMEFHETDRASVDIAVIRLPHISNGTDVAPFQMMADVSVRAITRVEEFGEPDLLIIPGTKNTMADLKWLKETGIYARILRHAERGGIIFSICGGFQMMGDTLSDPEGVESGGTMEGLKLFPMDTVFSKEKKQCRVETNISATGGLMENLHGKKVAGYEIHMGQSEIKETGEIEELTESGGVAKNGRLYGTYIHGFFDAPHIAEGIVAALKKEKNLPPKEAMDYAAFKDSQIEKLAGVVEEALDMEKLDEILGLL</sequence>
<dbReference type="InterPro" id="IPR027417">
    <property type="entry name" value="P-loop_NTPase"/>
</dbReference>
<organism evidence="7 8">
    <name type="scientific">Aedoeadaptatus acetigenes</name>
    <dbReference type="NCBI Taxonomy" id="2981723"/>
    <lineage>
        <taxon>Bacteria</taxon>
        <taxon>Bacillati</taxon>
        <taxon>Bacillota</taxon>
        <taxon>Tissierellia</taxon>
        <taxon>Tissierellales</taxon>
        <taxon>Peptoniphilaceae</taxon>
        <taxon>Aedoeadaptatus</taxon>
    </lineage>
</organism>
<dbReference type="InterPro" id="IPR011698">
    <property type="entry name" value="GATase_3"/>
</dbReference>
<reference evidence="7 8" key="1">
    <citation type="submission" date="2024-04" db="EMBL/GenBank/DDBJ databases">
        <title>Human intestinal bacterial collection.</title>
        <authorList>
            <person name="Pauvert C."/>
            <person name="Hitch T.C.A."/>
            <person name="Clavel T."/>
        </authorList>
    </citation>
    <scope>NUCLEOTIDE SEQUENCE [LARGE SCALE GENOMIC DNA]</scope>
    <source>
        <strain evidence="7 8">CLA-SR-H026</strain>
    </source>
</reference>
<dbReference type="InterPro" id="IPR002586">
    <property type="entry name" value="CobQ/CobB/MinD/ParA_Nub-bd_dom"/>
</dbReference>
<dbReference type="InterPro" id="IPR029062">
    <property type="entry name" value="Class_I_gatase-like"/>
</dbReference>
<dbReference type="PANTHER" id="PTHR21343">
    <property type="entry name" value="DETHIOBIOTIN SYNTHETASE"/>
    <property type="match status" value="1"/>
</dbReference>
<dbReference type="Proteomes" id="UP001481872">
    <property type="component" value="Unassembled WGS sequence"/>
</dbReference>
<dbReference type="SUPFAM" id="SSF52540">
    <property type="entry name" value="P-loop containing nucleoside triphosphate hydrolases"/>
    <property type="match status" value="1"/>
</dbReference>
<dbReference type="HAMAP" id="MF_00028">
    <property type="entry name" value="CobQ"/>
    <property type="match status" value="1"/>
</dbReference>
<dbReference type="CDD" id="cd05389">
    <property type="entry name" value="CobQ_N"/>
    <property type="match status" value="1"/>
</dbReference>
<evidence type="ECO:0000259" key="6">
    <source>
        <dbReference type="Pfam" id="PF07685"/>
    </source>
</evidence>
<dbReference type="Gene3D" id="3.40.50.880">
    <property type="match status" value="1"/>
</dbReference>
<dbReference type="PROSITE" id="PS51274">
    <property type="entry name" value="GATASE_COBBQ"/>
    <property type="match status" value="1"/>
</dbReference>
<comment type="similarity">
    <text evidence="4">Belongs to the CobB/CobQ family. CobQ subfamily.</text>
</comment>
<feature type="active site" evidence="4">
    <location>
        <position position="429"/>
    </location>
</feature>
<dbReference type="Pfam" id="PF07685">
    <property type="entry name" value="GATase_3"/>
    <property type="match status" value="1"/>
</dbReference>
<comment type="caution">
    <text evidence="7">The sequence shown here is derived from an EMBL/GenBank/DDBJ whole genome shotgun (WGS) entry which is preliminary data.</text>
</comment>
<dbReference type="SUPFAM" id="SSF52317">
    <property type="entry name" value="Class I glutamine amidotransferase-like"/>
    <property type="match status" value="1"/>
</dbReference>
<keyword evidence="2 4" id="KW-0169">Cobalamin biosynthesis</keyword>
<dbReference type="InterPro" id="IPR047045">
    <property type="entry name" value="CobQ_N"/>
</dbReference>
<dbReference type="InterPro" id="IPR004459">
    <property type="entry name" value="CobQ_synth"/>
</dbReference>
<comment type="function">
    <text evidence="4">Catalyzes amidations at positions B, D, E, and G on adenosylcobyrinic A,C-diamide. NH(2) groups are provided by glutamine, and one molecule of ATP is hydrogenolyzed for each amidation.</text>
</comment>
<dbReference type="InterPro" id="IPR033949">
    <property type="entry name" value="CobQ_GATase1"/>
</dbReference>
<keyword evidence="3 4" id="KW-0315">Glutamine amidotransferase</keyword>
<dbReference type="NCBIfam" id="TIGR00313">
    <property type="entry name" value="cobQ"/>
    <property type="match status" value="1"/>
</dbReference>
<comment type="pathway">
    <text evidence="1 4">Cofactor biosynthesis; adenosylcobalamin biosynthesis.</text>
</comment>
<evidence type="ECO:0000313" key="8">
    <source>
        <dbReference type="Proteomes" id="UP001481872"/>
    </source>
</evidence>
<dbReference type="EMBL" id="JBBNPS010000004">
    <property type="protein sequence ID" value="MEQ3353204.1"/>
    <property type="molecule type" value="Genomic_DNA"/>
</dbReference>
<accession>A0ABV1J4U2</accession>